<dbReference type="Gene3D" id="3.30.56.70">
    <property type="entry name" value="N2,N2-dimethylguanosine tRNA methyltransferase, C-terminal domain"/>
    <property type="match status" value="1"/>
</dbReference>
<dbReference type="InterPro" id="IPR002905">
    <property type="entry name" value="Trm1"/>
</dbReference>
<evidence type="ECO:0000313" key="11">
    <source>
        <dbReference type="Proteomes" id="UP000265618"/>
    </source>
</evidence>
<organism evidence="10 11">
    <name type="scientific">Kipferlia bialata</name>
    <dbReference type="NCBI Taxonomy" id="797122"/>
    <lineage>
        <taxon>Eukaryota</taxon>
        <taxon>Metamonada</taxon>
        <taxon>Carpediemonas-like organisms</taxon>
        <taxon>Kipferlia</taxon>
    </lineage>
</organism>
<dbReference type="OrthoDB" id="6349953at2759"/>
<keyword evidence="5 9" id="KW-0819">tRNA processing</keyword>
<dbReference type="InterPro" id="IPR029063">
    <property type="entry name" value="SAM-dependent_MTases_sf"/>
</dbReference>
<evidence type="ECO:0000256" key="8">
    <source>
        <dbReference type="ARBA" id="ARBA00051897"/>
    </source>
</evidence>
<evidence type="ECO:0000256" key="4">
    <source>
        <dbReference type="ARBA" id="ARBA00022691"/>
    </source>
</evidence>
<keyword evidence="4 9" id="KW-0949">S-adenosyl-L-methionine</keyword>
<dbReference type="PANTHER" id="PTHR10631">
    <property type="entry name" value="N 2 ,N 2 -DIMETHYLGUANOSINE TRNA METHYLTRANSFERASE"/>
    <property type="match status" value="1"/>
</dbReference>
<proteinExistence type="inferred from homology"/>
<dbReference type="SUPFAM" id="SSF53335">
    <property type="entry name" value="S-adenosyl-L-methionine-dependent methyltransferases"/>
    <property type="match status" value="1"/>
</dbReference>
<evidence type="ECO:0000313" key="10">
    <source>
        <dbReference type="EMBL" id="GIQ87786.1"/>
    </source>
</evidence>
<comment type="similarity">
    <text evidence="9">Belongs to the class I-like SAM-binding methyltransferase superfamily. Trm1 family.</text>
</comment>
<keyword evidence="3 9" id="KW-0808">Transferase</keyword>
<keyword evidence="11" id="KW-1185">Reference proteome</keyword>
<evidence type="ECO:0000256" key="6">
    <source>
        <dbReference type="ARBA" id="ARBA00022884"/>
    </source>
</evidence>
<dbReference type="AlphaFoldDB" id="A0A9K3D4H4"/>
<dbReference type="Pfam" id="PF02005">
    <property type="entry name" value="TRM"/>
    <property type="match status" value="1"/>
</dbReference>
<dbReference type="Gene3D" id="3.40.50.150">
    <property type="entry name" value="Vaccinia Virus protein VP39"/>
    <property type="match status" value="1"/>
</dbReference>
<dbReference type="GO" id="GO:0160104">
    <property type="term" value="F:tRNA (guanine(26)-N2)-dimethyltransferase activity"/>
    <property type="evidence" value="ECO:0007669"/>
    <property type="project" value="UniProtKB-UniRule"/>
</dbReference>
<dbReference type="CDD" id="cd02440">
    <property type="entry name" value="AdoMet_MTases"/>
    <property type="match status" value="1"/>
</dbReference>
<keyword evidence="1 9" id="KW-0820">tRNA-binding</keyword>
<comment type="caution">
    <text evidence="10">The sequence shown here is derived from an EMBL/GenBank/DDBJ whole genome shotgun (WGS) entry which is preliminary data.</text>
</comment>
<reference evidence="10 11" key="1">
    <citation type="journal article" date="2018" name="PLoS ONE">
        <title>The draft genome of Kipferlia bialata reveals reductive genome evolution in fornicate parasites.</title>
        <authorList>
            <person name="Tanifuji G."/>
            <person name="Takabayashi S."/>
            <person name="Kume K."/>
            <person name="Takagi M."/>
            <person name="Nakayama T."/>
            <person name="Kamikawa R."/>
            <person name="Inagaki Y."/>
            <person name="Hashimoto T."/>
        </authorList>
    </citation>
    <scope>NUCLEOTIDE SEQUENCE [LARGE SCALE GENOMIC DNA]</scope>
    <source>
        <strain evidence="10">NY0173</strain>
    </source>
</reference>
<evidence type="ECO:0000256" key="7">
    <source>
        <dbReference type="ARBA" id="ARBA00039099"/>
    </source>
</evidence>
<evidence type="ECO:0000256" key="9">
    <source>
        <dbReference type="PROSITE-ProRule" id="PRU00958"/>
    </source>
</evidence>
<name>A0A9K3D4H4_9EUKA</name>
<accession>A0A9K3D4H4</accession>
<evidence type="ECO:0000256" key="2">
    <source>
        <dbReference type="ARBA" id="ARBA00022603"/>
    </source>
</evidence>
<feature type="non-terminal residue" evidence="10">
    <location>
        <position position="525"/>
    </location>
</feature>
<keyword evidence="2 9" id="KW-0489">Methyltransferase</keyword>
<keyword evidence="6 9" id="KW-0694">RNA-binding</keyword>
<dbReference type="GO" id="GO:0002940">
    <property type="term" value="P:tRNA N2-guanine methylation"/>
    <property type="evidence" value="ECO:0007669"/>
    <property type="project" value="TreeGrafter"/>
</dbReference>
<dbReference type="GO" id="GO:0000049">
    <property type="term" value="F:tRNA binding"/>
    <property type="evidence" value="ECO:0007669"/>
    <property type="project" value="UniProtKB-UniRule"/>
</dbReference>
<dbReference type="Proteomes" id="UP000265618">
    <property type="component" value="Unassembled WGS sequence"/>
</dbReference>
<sequence>MEVELKDEAAVVAVGTQKPTVITEGTVSITFPHDKAVFYNPTQVFNRDYSLLILAAFAKRYWAKRQDYRRGDAPLRVLEALAASGLRSLRYAREMPEEVPCHFVVNDISPDAVAAMRTNLEDNPPKAPHSVEVSEADAIALMYSLRTASPEEKFDVVDLDPYGSPASFLDAAMCAVRPGGLLAVTCTDLLTLCGHQLPLCWSRYGAAPLNGEQCHEGGVRIATGALIAAAARHRMSLTVVASFFHAHYLRIFVEVTPRGPVRIAPCMVQHGQVAKCTYCPGMWTQSMAREFTGTSKKGNPVTKTKPAILTLPGPLCPHCGSVIHLGGPLHMGQLYDRPLLELCLSDDISGTAGKDCKALAECKGHMECSLATEGFPPFFISLSQLAKSYGATQVAKDALACAIVSQGFRVAPTPFVGTGIVTDAPIDRVLDIAGLWGRCMARCGHTTSTKNKDNAPATLLRAKGAHLRIMPGEMKKIAKKYGVHTFDPETVDSEGIEAESETAESEGCPPVCFTGAVESRWFKTN</sequence>
<dbReference type="EC" id="2.1.1.216" evidence="7 9"/>
<evidence type="ECO:0000256" key="5">
    <source>
        <dbReference type="ARBA" id="ARBA00022694"/>
    </source>
</evidence>
<evidence type="ECO:0000256" key="3">
    <source>
        <dbReference type="ARBA" id="ARBA00022679"/>
    </source>
</evidence>
<dbReference type="InterPro" id="IPR042296">
    <property type="entry name" value="tRNA_met_Trm1_C"/>
</dbReference>
<evidence type="ECO:0000256" key="1">
    <source>
        <dbReference type="ARBA" id="ARBA00022555"/>
    </source>
</evidence>
<gene>
    <name evidence="10" type="ORF">KIPB_009895</name>
</gene>
<comment type="catalytic activity">
    <reaction evidence="8 9">
        <text>guanosine(26) in tRNA + 2 S-adenosyl-L-methionine = N(2)-dimethylguanosine(26) in tRNA + 2 S-adenosyl-L-homocysteine + 2 H(+)</text>
        <dbReference type="Rhea" id="RHEA:43140"/>
        <dbReference type="Rhea" id="RHEA-COMP:10359"/>
        <dbReference type="Rhea" id="RHEA-COMP:10360"/>
        <dbReference type="ChEBI" id="CHEBI:15378"/>
        <dbReference type="ChEBI" id="CHEBI:57856"/>
        <dbReference type="ChEBI" id="CHEBI:59789"/>
        <dbReference type="ChEBI" id="CHEBI:74269"/>
        <dbReference type="ChEBI" id="CHEBI:74513"/>
        <dbReference type="EC" id="2.1.1.216"/>
    </reaction>
</comment>
<protein>
    <recommendedName>
        <fullName evidence="7 9">tRNA (guanine(26)-N(2))-dimethyltransferase</fullName>
        <ecNumber evidence="7 9">2.1.1.216</ecNumber>
    </recommendedName>
</protein>
<dbReference type="PANTHER" id="PTHR10631:SF3">
    <property type="entry name" value="TRNA (GUANINE(26)-N(2))-DIMETHYLTRANSFERASE"/>
    <property type="match status" value="1"/>
</dbReference>
<dbReference type="PROSITE" id="PS51626">
    <property type="entry name" value="SAM_MT_TRM1"/>
    <property type="match status" value="1"/>
</dbReference>
<dbReference type="GO" id="GO:0005634">
    <property type="term" value="C:nucleus"/>
    <property type="evidence" value="ECO:0007669"/>
    <property type="project" value="TreeGrafter"/>
</dbReference>
<dbReference type="EMBL" id="BDIP01003497">
    <property type="protein sequence ID" value="GIQ87786.1"/>
    <property type="molecule type" value="Genomic_DNA"/>
</dbReference>